<feature type="region of interest" description="Disordered" evidence="1">
    <location>
        <begin position="1"/>
        <end position="23"/>
    </location>
</feature>
<evidence type="ECO:0000313" key="3">
    <source>
        <dbReference type="Proteomes" id="UP000612808"/>
    </source>
</evidence>
<comment type="caution">
    <text evidence="2">The sequence shown here is derived from an EMBL/GenBank/DDBJ whole genome shotgun (WGS) entry which is preliminary data.</text>
</comment>
<evidence type="ECO:0000313" key="2">
    <source>
        <dbReference type="EMBL" id="GID11967.1"/>
    </source>
</evidence>
<organism evidence="2 3">
    <name type="scientific">Actinocatenispora rupis</name>
    <dbReference type="NCBI Taxonomy" id="519421"/>
    <lineage>
        <taxon>Bacteria</taxon>
        <taxon>Bacillati</taxon>
        <taxon>Actinomycetota</taxon>
        <taxon>Actinomycetes</taxon>
        <taxon>Micromonosporales</taxon>
        <taxon>Micromonosporaceae</taxon>
        <taxon>Actinocatenispora</taxon>
    </lineage>
</organism>
<dbReference type="Proteomes" id="UP000612808">
    <property type="component" value="Unassembled WGS sequence"/>
</dbReference>
<dbReference type="AlphaFoldDB" id="A0A8J3J891"/>
<reference evidence="2" key="1">
    <citation type="submission" date="2021-01" db="EMBL/GenBank/DDBJ databases">
        <title>Whole genome shotgun sequence of Actinocatenispora rupis NBRC 107355.</title>
        <authorList>
            <person name="Komaki H."/>
            <person name="Tamura T."/>
        </authorList>
    </citation>
    <scope>NUCLEOTIDE SEQUENCE</scope>
    <source>
        <strain evidence="2">NBRC 107355</strain>
    </source>
</reference>
<proteinExistence type="predicted"/>
<accession>A0A8J3J891</accession>
<evidence type="ECO:0000256" key="1">
    <source>
        <dbReference type="SAM" id="MobiDB-lite"/>
    </source>
</evidence>
<name>A0A8J3J891_9ACTN</name>
<protein>
    <submittedName>
        <fullName evidence="2">Uncharacterized protein</fullName>
    </submittedName>
</protein>
<gene>
    <name evidence="2" type="ORF">Aru02nite_28560</name>
</gene>
<keyword evidence="3" id="KW-1185">Reference proteome</keyword>
<sequence length="213" mass="23296">MSSDRDDGFPVPKSPDFLGTTEDLRRQVQDELRALGGRVPERFEVADPTGAVRLLVRRDGRVEDVDIIRERLAHNGFGAALGAAYVASVRESLTAQALAAFADPDSPAPTAPPAAADPAPRYAELADLSARIRRVADETDRRVEETRKLLSQPMQPEEHTVTSPAGYVRLALRGRRIVTITADEPRIPGAYLSRLRADVLAALRLAQQPDDDR</sequence>
<dbReference type="EMBL" id="BOMB01000015">
    <property type="protein sequence ID" value="GID11967.1"/>
    <property type="molecule type" value="Genomic_DNA"/>
</dbReference>